<dbReference type="OrthoDB" id="340550at2759"/>
<dbReference type="AlphaFoldDB" id="I1CUF4"/>
<evidence type="ECO:0000313" key="2">
    <source>
        <dbReference type="EMBL" id="EIE92084.1"/>
    </source>
</evidence>
<accession>I1CUF4</accession>
<dbReference type="eggNOG" id="ENOG502TNBG">
    <property type="taxonomic scope" value="Eukaryota"/>
</dbReference>
<dbReference type="OMA" id="QADEDTH"/>
<sequence>MSDNSQPASPSTSSYNKMSVDSEDASSIASVTSEKIQPTKQINHISKIPHSLRLIQDETLIDKYKGSLREKRDPERRNVQRRSSLLPKSKALLRVIDQADEDTRLSDIEMRREKDLQLKIADTKQDVPAASWTKVMDFPYYQCSKLNPEVEMTQTYRTIKRKASEDRFEPYPAFTLKRRAVSPSVSLSGSPILTGISSPPTSFTPFPSASANAAASVARTHQQKLIDNNTFNLQDASGGLSRMSLSE</sequence>
<proteinExistence type="predicted"/>
<feature type="region of interest" description="Disordered" evidence="1">
    <location>
        <begin position="1"/>
        <end position="37"/>
    </location>
</feature>
<evidence type="ECO:0000256" key="1">
    <source>
        <dbReference type="SAM" id="MobiDB-lite"/>
    </source>
</evidence>
<keyword evidence="3" id="KW-1185">Reference proteome</keyword>
<dbReference type="RefSeq" id="XP_067527480.1">
    <property type="nucleotide sequence ID" value="XM_067671379.1"/>
</dbReference>
<reference evidence="2 3" key="1">
    <citation type="journal article" date="2009" name="PLoS Genet.">
        <title>Genomic analysis of the basal lineage fungus Rhizopus oryzae reveals a whole-genome duplication.</title>
        <authorList>
            <person name="Ma L.-J."/>
            <person name="Ibrahim A.S."/>
            <person name="Skory C."/>
            <person name="Grabherr M.G."/>
            <person name="Burger G."/>
            <person name="Butler M."/>
            <person name="Elias M."/>
            <person name="Idnurm A."/>
            <person name="Lang B.F."/>
            <person name="Sone T."/>
            <person name="Abe A."/>
            <person name="Calvo S.E."/>
            <person name="Corrochano L.M."/>
            <person name="Engels R."/>
            <person name="Fu J."/>
            <person name="Hansberg W."/>
            <person name="Kim J.-M."/>
            <person name="Kodira C.D."/>
            <person name="Koehrsen M.J."/>
            <person name="Liu B."/>
            <person name="Miranda-Saavedra D."/>
            <person name="O'Leary S."/>
            <person name="Ortiz-Castellanos L."/>
            <person name="Poulter R."/>
            <person name="Rodriguez-Romero J."/>
            <person name="Ruiz-Herrera J."/>
            <person name="Shen Y.-Q."/>
            <person name="Zeng Q."/>
            <person name="Galagan J."/>
            <person name="Birren B.W."/>
            <person name="Cuomo C.A."/>
            <person name="Wickes B.L."/>
        </authorList>
    </citation>
    <scope>NUCLEOTIDE SEQUENCE [LARGE SCALE GENOMIC DNA]</scope>
    <source>
        <strain evidence="3">RA 99-880 / ATCC MYA-4621 / FGSC 9543 / NRRL 43880</strain>
    </source>
</reference>
<organism evidence="2 3">
    <name type="scientific">Rhizopus delemar (strain RA 99-880 / ATCC MYA-4621 / FGSC 9543 / NRRL 43880)</name>
    <name type="common">Mucormycosis agent</name>
    <name type="synonym">Rhizopus arrhizus var. delemar</name>
    <dbReference type="NCBI Taxonomy" id="246409"/>
    <lineage>
        <taxon>Eukaryota</taxon>
        <taxon>Fungi</taxon>
        <taxon>Fungi incertae sedis</taxon>
        <taxon>Mucoromycota</taxon>
        <taxon>Mucoromycotina</taxon>
        <taxon>Mucoromycetes</taxon>
        <taxon>Mucorales</taxon>
        <taxon>Mucorineae</taxon>
        <taxon>Rhizopodaceae</taxon>
        <taxon>Rhizopus</taxon>
    </lineage>
</organism>
<gene>
    <name evidence="2" type="ORF">RO3G_16795</name>
</gene>
<dbReference type="VEuPathDB" id="FungiDB:RO3G_16795"/>
<dbReference type="Proteomes" id="UP000009138">
    <property type="component" value="Unassembled WGS sequence"/>
</dbReference>
<dbReference type="EMBL" id="CH476753">
    <property type="protein sequence ID" value="EIE92084.1"/>
    <property type="molecule type" value="Genomic_DNA"/>
</dbReference>
<name>I1CUF4_RHIO9</name>
<dbReference type="STRING" id="246409.I1CUF4"/>
<protein>
    <submittedName>
        <fullName evidence="2">Uncharacterized protein</fullName>
    </submittedName>
</protein>
<dbReference type="GeneID" id="93623760"/>
<dbReference type="InParanoid" id="I1CUF4"/>
<evidence type="ECO:0000313" key="3">
    <source>
        <dbReference type="Proteomes" id="UP000009138"/>
    </source>
</evidence>